<dbReference type="Proteomes" id="UP001303046">
    <property type="component" value="Unassembled WGS sequence"/>
</dbReference>
<feature type="domain" description="Mon2/Sec7/BIG1-like dimerisation and cyclophilin-binding" evidence="12">
    <location>
        <begin position="597"/>
        <end position="773"/>
    </location>
</feature>
<organism evidence="13 14">
    <name type="scientific">Necator americanus</name>
    <name type="common">Human hookworm</name>
    <dbReference type="NCBI Taxonomy" id="51031"/>
    <lineage>
        <taxon>Eukaryota</taxon>
        <taxon>Metazoa</taxon>
        <taxon>Ecdysozoa</taxon>
        <taxon>Nematoda</taxon>
        <taxon>Chromadorea</taxon>
        <taxon>Rhabditida</taxon>
        <taxon>Rhabditina</taxon>
        <taxon>Rhabditomorpha</taxon>
        <taxon>Strongyloidea</taxon>
        <taxon>Ancylostomatidae</taxon>
        <taxon>Bunostominae</taxon>
        <taxon>Necator</taxon>
    </lineage>
</organism>
<dbReference type="CDD" id="cd11557">
    <property type="entry name" value="ST7"/>
    <property type="match status" value="1"/>
</dbReference>
<keyword evidence="7 9" id="KW-0472">Membrane</keyword>
<evidence type="ECO:0000256" key="4">
    <source>
        <dbReference type="ARBA" id="ARBA00022692"/>
    </source>
</evidence>
<feature type="domain" description="Mon2 C-terminal" evidence="11">
    <location>
        <begin position="1483"/>
        <end position="1536"/>
    </location>
</feature>
<proteinExistence type="inferred from homology"/>
<dbReference type="InterPro" id="IPR032691">
    <property type="entry name" value="Mon2/Sec7/BIG1-like_HUS"/>
</dbReference>
<keyword evidence="3" id="KW-0813">Transport</keyword>
<evidence type="ECO:0000256" key="5">
    <source>
        <dbReference type="ARBA" id="ARBA00022927"/>
    </source>
</evidence>
<dbReference type="EMBL" id="JAVFWL010000004">
    <property type="protein sequence ID" value="KAK6746831.1"/>
    <property type="molecule type" value="Genomic_DNA"/>
</dbReference>
<evidence type="ECO:0000256" key="6">
    <source>
        <dbReference type="ARBA" id="ARBA00022989"/>
    </source>
</evidence>
<evidence type="ECO:0000313" key="13">
    <source>
        <dbReference type="EMBL" id="KAK6746831.1"/>
    </source>
</evidence>
<dbReference type="InterPro" id="IPR001962">
    <property type="entry name" value="Asn_synthase"/>
</dbReference>
<dbReference type="InterPro" id="IPR032817">
    <property type="entry name" value="Mon2_C"/>
</dbReference>
<comment type="caution">
    <text evidence="13">The sequence shown here is derived from an EMBL/GenBank/DDBJ whole genome shotgun (WGS) entry which is preliminary data.</text>
</comment>
<reference evidence="13 14" key="1">
    <citation type="submission" date="2023-08" db="EMBL/GenBank/DDBJ databases">
        <title>A Necator americanus chromosomal reference genome.</title>
        <authorList>
            <person name="Ilik V."/>
            <person name="Petrzelkova K.J."/>
            <person name="Pardy F."/>
            <person name="Fuh T."/>
            <person name="Niatou-Singa F.S."/>
            <person name="Gouil Q."/>
            <person name="Baker L."/>
            <person name="Ritchie M.E."/>
            <person name="Jex A.R."/>
            <person name="Gazzola D."/>
            <person name="Li H."/>
            <person name="Toshio Fujiwara R."/>
            <person name="Zhan B."/>
            <person name="Aroian R.V."/>
            <person name="Pafco B."/>
            <person name="Schwarz E.M."/>
        </authorList>
    </citation>
    <scope>NUCLEOTIDE SEQUENCE [LARGE SCALE GENOMIC DNA]</scope>
    <source>
        <strain evidence="13 14">Aroian</strain>
        <tissue evidence="13">Whole animal</tissue>
    </source>
</reference>
<evidence type="ECO:0000256" key="8">
    <source>
        <dbReference type="ARBA" id="ARBA00040270"/>
    </source>
</evidence>
<name>A0ABR1DBK6_NECAM</name>
<keyword evidence="6 9" id="KW-1133">Transmembrane helix</keyword>
<evidence type="ECO:0000313" key="14">
    <source>
        <dbReference type="Proteomes" id="UP001303046"/>
    </source>
</evidence>
<evidence type="ECO:0000259" key="10">
    <source>
        <dbReference type="Pfam" id="PF12783"/>
    </source>
</evidence>
<dbReference type="InterPro" id="IPR016024">
    <property type="entry name" value="ARM-type_fold"/>
</dbReference>
<evidence type="ECO:0000256" key="2">
    <source>
        <dbReference type="ARBA" id="ARBA00009751"/>
    </source>
</evidence>
<keyword evidence="5" id="KW-0653">Protein transport</keyword>
<sequence>MGGASILINSRWVLTVCTTTSCNNKEFSVTQLYKMVLNRVKSWLTWSWTYLWAFWFLLVIVLVYILRGPLKITESIENGWFSLETSSSYFNNLTPKFYVALTGTSSLVSGIILIFEWWYFKNNAVDSVSDDGSDNEDPMENQKAIPECKVWRNPMALFRGAEYNRVKTVMDLDPLTYYDMNLSAQDHQSFFTCDEDVGRPDYDIMQIAWRERDSASRVNAAREALHINPNCAPALILLAEEQCETIVEAELMLRRALKAVDSSLGQSQSGQLIPHERSGDVYRQARRRDFHMQIYIRRRLAMCARKQGRLREAIKTFKDIIRDGSMSNILGVQENLIEACLEMQAYADVQALLVRYDGFDLREPRSAVLSYTSALLKARAVADKFVADISTRRGLSSAEATAIEAITRAIEFNPHVPLYLLEMRPMILPPEHYLKRGDSEAIAYAFFHIQHWKRIDGALQLLQYTWKGDFASRFSMSGYCYPYSPQLESADRELLPAWHEVSVFPKKESPVWSLLQTLTCLAVCTVALLVHHYPTSTFDAIHFAFSASVLCTQRLVSHFYHWIPENVIGLLASKPAQIVVENMDPHVLMSVIAPLDARKLVEALLGDLRQLSTEAKKKHNHVKEAAETGVVRVRNISTASGESNLLTNLRAASNELLHPLILACATRQAKLVQIALQSIQRLVQHRVLEASCANVVVTELWGLVEVECEELRVLQTVPPLVSADLLVTGNTLAKCIVMCFRMHFAKDPVVINAASAAVRQLVGCVFERVIQEDGVFNNAELTVVASSGGRPSPRSAPPTLRPCAADAYMLFKDLCLLINAKPSVWLIGIHEMTRTLGLELIESILKSSPGVFFRHPEFCDLLKSEVCPLVIKLFSPSLKTAHVSSQHPSSRSSSSQGLPADRPYFPIAMRLVRIILCLISLYHQLLPTECEIFLSSLMKFVDVDRRGWQRALSLEALHRVIARPDIIRWICENFDARSNSTKVLEHLSNSIFCVIQQCFIPSKMGSDIDVELDISQPKGSSGFYFSNVWHPYMEHLTAKKSLLLDSLERHEAGVIPEGYVVSRATSALADFVQAVSVTVDALSLQEGSTDNNNVAEAIFTSCQPNLLIASSLLLSASTDETVTDQLLCGLSTLMSVGCRLKMTSAALNCLYVLCCACLPSVNYLRSYAAYDAPKCDAPSGDLVFDSNSALHEVVASGTPCPSPIVAPDKWNDQVMLTSRNLQAARILLCSICAHATMMDELWYLCMLTCQHITWLLAIRPLSTGIFTREKTENDQQSNCANVITTAALSETPVLTSLLDKIACSSVSLSNESLLKAMESIMRLSDENVAVAATGRDCSLFPLAMLLRFSFLNLHRQNVFWSRVTTHFIKVCGHTTTTLREWSALALASIIKQAFKVKTDMNVAEQQQLTLSTLRSLCSVHHADVQRRQLDCLMALLQTDGAQMVSDMWYHVIHIVAAVVDKENSCDEALVRQGYLGLRLVAADFLQSLPFECISVLVEAVARYGKQTADHNISLSALTQLWTISDFVFRKSEVVGADTSEKVWLVLYTCLSELCVDARPSIRKSACQTLLQTVASHGHALRIATWNHMVWQIIMPLLDRVRVQTRSASTERASGALLMHHSRDTQQKQWTETCIHTLSAASKIFIAQRKALLLLEDFASAWEALLSYLEWAACYQNAELSLSAIKSFQEVLLGKVSAQTLDINTRERSSSVENSIEEVIPSLPLPQWIESWNTWQRISRGLARMRSDPTPEGKAAYVPGPSHLTTLLHIFPPLFEHVARHISVDELKAEQLPSVLESLVNVPVPSEQAPFVMQSAHSHMSPTQEAVCEAIRSIYNECISPGSPLREALADQIRQLLRFSAMALKNPTALRSSNITSSGQKDYREWALHWIVPFAETSLRMAVEFLTATVAYPEIIRSLVVVDVVKFLGEPLYLKYSCISPTTWKLAASSLMTVLRVFVPLARQHVEHFESLWPALCDTLEKFLFTPNVCPRLAADERKRDELTECQIVELVRSELLSHSSTLPPSMVQRLISILNRGSISQLDPTDVLASDSHAQRVELARTCFDALLSTSNEGNGRLGNVAVASLLQRCSQVMNDFVRDWSGTGDLRLPRGRVAEITSALQAVDSLIGRLARDPTQSELYSQLVSLYPSVVNVVVCARSDPTLESQLIVTLKSYQTLEGTSEEPTAGRFILSGNSVKVPDGLSKLSTPESIVRSLMEMSGPWSVVYHRPDMNRVFVGRDIFGRLSLVFTVDGDKIVISDVVQDSSLSAWHEIPFAQVSCIDTTNKSAVMHSYLPSYPEGILEPWANVFDSFSLKHEPMKDELIIVSRATEGPSSCDIPEEFLRRLVAATTDMLTEDLESTAVAFSGGVDSLLVAIALHLAYASERKIDLVNVAFIRDSKHQTVVTDRKRAVVAFTFLRTKYPNRRWRLILADITQEEMEKRRAEEIVKAAAPACSVLDESLACVLWFALRGIGKDYDSGESVVSHARTFFVGSGADELLAGYARHRTRFERDGAESIPEECETELRRLGSRNGGRDARVAAALGKELRAPFLNDDFVSWVNSLPMCIKCDLTLPRGKGEKKLLRQVLAELGAPYDAPKQAMQFGSGFVKMQNDKSLKGSDTSSILFEFQNHSGSGD</sequence>
<dbReference type="PANTHER" id="PTHR12745">
    <property type="entry name" value="SUPPRESSION OF TUMORIGENICITY 7"/>
    <property type="match status" value="1"/>
</dbReference>
<protein>
    <recommendedName>
        <fullName evidence="8">Protein ST7 homolog</fullName>
    </recommendedName>
</protein>
<dbReference type="Pfam" id="PF12783">
    <property type="entry name" value="Sec7-like_HUS"/>
    <property type="match status" value="1"/>
</dbReference>
<feature type="domain" description="Mon2 C-terminal" evidence="11">
    <location>
        <begin position="1724"/>
        <end position="2161"/>
    </location>
</feature>
<dbReference type="PANTHER" id="PTHR12745:SF6">
    <property type="entry name" value="PROTEIN ST7 HOMOLOG"/>
    <property type="match status" value="1"/>
</dbReference>
<dbReference type="InterPro" id="IPR007311">
    <property type="entry name" value="ST7"/>
</dbReference>
<dbReference type="Gene3D" id="3.40.50.620">
    <property type="entry name" value="HUPs"/>
    <property type="match status" value="1"/>
</dbReference>
<dbReference type="Pfam" id="PF16213">
    <property type="entry name" value="DCB"/>
    <property type="match status" value="1"/>
</dbReference>
<dbReference type="Pfam" id="PF16206">
    <property type="entry name" value="Mon2_C"/>
    <property type="match status" value="3"/>
</dbReference>
<dbReference type="InterPro" id="IPR032629">
    <property type="entry name" value="DCB_dom"/>
</dbReference>
<dbReference type="SUPFAM" id="SSF52402">
    <property type="entry name" value="Adenine nucleotide alpha hydrolases-like"/>
    <property type="match status" value="1"/>
</dbReference>
<gene>
    <name evidence="13" type="primary">Necator_chrIV.g13510</name>
    <name evidence="13" type="ORF">RB195_000219</name>
</gene>
<dbReference type="SUPFAM" id="SSF48371">
    <property type="entry name" value="ARM repeat"/>
    <property type="match status" value="1"/>
</dbReference>
<dbReference type="Gene3D" id="1.25.40.10">
    <property type="entry name" value="Tetratricopeptide repeat domain"/>
    <property type="match status" value="1"/>
</dbReference>
<dbReference type="Pfam" id="PF04184">
    <property type="entry name" value="ST7"/>
    <property type="match status" value="1"/>
</dbReference>
<evidence type="ECO:0000256" key="1">
    <source>
        <dbReference type="ARBA" id="ARBA00004141"/>
    </source>
</evidence>
<accession>A0ABR1DBK6</accession>
<comment type="similarity">
    <text evidence="2">Belongs to the ST7 family.</text>
</comment>
<comment type="subcellular location">
    <subcellularLocation>
        <location evidence="1">Membrane</location>
        <topology evidence="1">Multi-pass membrane protein</topology>
    </subcellularLocation>
</comment>
<keyword evidence="14" id="KW-1185">Reference proteome</keyword>
<dbReference type="InterPro" id="IPR014729">
    <property type="entry name" value="Rossmann-like_a/b/a_fold"/>
</dbReference>
<evidence type="ECO:0000259" key="12">
    <source>
        <dbReference type="Pfam" id="PF16213"/>
    </source>
</evidence>
<evidence type="ECO:0000259" key="11">
    <source>
        <dbReference type="Pfam" id="PF16206"/>
    </source>
</evidence>
<feature type="domain" description="Mon2/Sec7/BIG1-like HUS" evidence="10">
    <location>
        <begin position="804"/>
        <end position="983"/>
    </location>
</feature>
<evidence type="ECO:0000256" key="3">
    <source>
        <dbReference type="ARBA" id="ARBA00022448"/>
    </source>
</evidence>
<feature type="transmembrane region" description="Helical" evidence="9">
    <location>
        <begin position="43"/>
        <end position="66"/>
    </location>
</feature>
<evidence type="ECO:0000256" key="7">
    <source>
        <dbReference type="ARBA" id="ARBA00023136"/>
    </source>
</evidence>
<dbReference type="CDD" id="cd01991">
    <property type="entry name" value="Asn_synthase_B_C"/>
    <property type="match status" value="1"/>
</dbReference>
<evidence type="ECO:0000256" key="9">
    <source>
        <dbReference type="SAM" id="Phobius"/>
    </source>
</evidence>
<feature type="transmembrane region" description="Helical" evidence="9">
    <location>
        <begin position="97"/>
        <end position="120"/>
    </location>
</feature>
<dbReference type="InterPro" id="IPR011990">
    <property type="entry name" value="TPR-like_helical_dom_sf"/>
</dbReference>
<keyword evidence="4 9" id="KW-0812">Transmembrane</keyword>
<feature type="domain" description="Mon2 C-terminal" evidence="11">
    <location>
        <begin position="1540"/>
        <end position="1712"/>
    </location>
</feature>